<feature type="domain" description="SWIM-type" evidence="4">
    <location>
        <begin position="196"/>
        <end position="230"/>
    </location>
</feature>
<keyword evidence="1" id="KW-0862">Zinc</keyword>
<feature type="region of interest" description="Disordered" evidence="2">
    <location>
        <begin position="1"/>
        <end position="50"/>
    </location>
</feature>
<dbReference type="InterPro" id="IPR036361">
    <property type="entry name" value="SAP_dom_sf"/>
</dbReference>
<dbReference type="InterPro" id="IPR007527">
    <property type="entry name" value="Znf_SWIM"/>
</dbReference>
<dbReference type="SUPFAM" id="SSF57850">
    <property type="entry name" value="RING/U-box"/>
    <property type="match status" value="1"/>
</dbReference>
<dbReference type="Proteomes" id="UP001239795">
    <property type="component" value="Unassembled WGS sequence"/>
</dbReference>
<evidence type="ECO:0000313" key="5">
    <source>
        <dbReference type="EMBL" id="KAK1456813.1"/>
    </source>
</evidence>
<name>A0AAI9XQT8_9PEZI</name>
<keyword evidence="6" id="KW-1185">Reference proteome</keyword>
<dbReference type="Gene3D" id="1.10.720.30">
    <property type="entry name" value="SAP domain"/>
    <property type="match status" value="1"/>
</dbReference>
<proteinExistence type="predicted"/>
<evidence type="ECO:0000256" key="2">
    <source>
        <dbReference type="SAM" id="MobiDB-lite"/>
    </source>
</evidence>
<dbReference type="InterPro" id="IPR013083">
    <property type="entry name" value="Znf_RING/FYVE/PHD"/>
</dbReference>
<gene>
    <name evidence="5" type="ORF">CMEL01_16170</name>
</gene>
<comment type="caution">
    <text evidence="5">The sequence shown here is derived from an EMBL/GenBank/DDBJ whole genome shotgun (WGS) entry which is preliminary data.</text>
</comment>
<dbReference type="InterPro" id="IPR001841">
    <property type="entry name" value="Znf_RING"/>
</dbReference>
<dbReference type="PANTHER" id="PTHR21540">
    <property type="entry name" value="RING FINGER AND SWIM DOMAIN-CONTAINING PROTEIN 2"/>
    <property type="match status" value="1"/>
</dbReference>
<feature type="compositionally biased region" description="Low complexity" evidence="2">
    <location>
        <begin position="1"/>
        <end position="15"/>
    </location>
</feature>
<dbReference type="AlphaFoldDB" id="A0AAI9XQT8"/>
<evidence type="ECO:0000259" key="4">
    <source>
        <dbReference type="PROSITE" id="PS50966"/>
    </source>
</evidence>
<dbReference type="PROSITE" id="PS50089">
    <property type="entry name" value="ZF_RING_2"/>
    <property type="match status" value="1"/>
</dbReference>
<reference evidence="5 6" key="1">
    <citation type="submission" date="2016-10" db="EMBL/GenBank/DDBJ databases">
        <title>The genome sequence of Colletotrichum fioriniae PJ7.</title>
        <authorList>
            <person name="Baroncelli R."/>
        </authorList>
    </citation>
    <scope>NUCLEOTIDE SEQUENCE [LARGE SCALE GENOMIC DNA]</scope>
    <source>
        <strain evidence="5">Col 31</strain>
    </source>
</reference>
<dbReference type="GO" id="GO:0008270">
    <property type="term" value="F:zinc ion binding"/>
    <property type="evidence" value="ECO:0007669"/>
    <property type="project" value="UniProtKB-KW"/>
</dbReference>
<protein>
    <submittedName>
        <fullName evidence="5">SAP domain-containing protein</fullName>
    </submittedName>
</protein>
<dbReference type="Gene3D" id="3.30.40.10">
    <property type="entry name" value="Zinc/RING finger domain, C3HC4 (zinc finger)"/>
    <property type="match status" value="1"/>
</dbReference>
<dbReference type="PROSITE" id="PS50966">
    <property type="entry name" value="ZF_SWIM"/>
    <property type="match status" value="1"/>
</dbReference>
<dbReference type="PANTHER" id="PTHR21540:SF0">
    <property type="entry name" value="PHD FAMILY PROTEIN"/>
    <property type="match status" value="1"/>
</dbReference>
<dbReference type="SUPFAM" id="SSF68906">
    <property type="entry name" value="SAP domain"/>
    <property type="match status" value="1"/>
</dbReference>
<sequence length="354" mass="39257">MSVSLSWELSSPPSLTQESTLYSEYSPDEEPQTQNRAQAEPKTRSASTKSSFLKYPADIQRLTRRGLCTYGINTGPVPDDTDWARLTVPMLKEQLAMREMPDDGKKSILVERLENLSTYKPEVVAIRDAPDDKPFGPISKNTSSNGEKRFFVDTADKSHVGSVKKAMKEDMFVIKQSNDFDGGVSIGIRGTGPDTYEVIIGTKTSCTCSSIMFRPRSNCKHIICQRKCYLSLLHPITDEIADVLTHVFRAPAELLPQRTLFSEEIERLIERAPKVRFTAAEASQDPSMSDGIAKSKDDKSCPVCFKDIGEAETVCCTKCGNHTHSSCFDVYTHQQTGWALTCAVCQAGWSNSVV</sequence>
<accession>A0AAI9XQT8</accession>
<evidence type="ECO:0000313" key="6">
    <source>
        <dbReference type="Proteomes" id="UP001239795"/>
    </source>
</evidence>
<dbReference type="EMBL" id="MLGG01000018">
    <property type="protein sequence ID" value="KAK1456813.1"/>
    <property type="molecule type" value="Genomic_DNA"/>
</dbReference>
<dbReference type="InterPro" id="IPR039903">
    <property type="entry name" value="Zswim2"/>
</dbReference>
<keyword evidence="1" id="KW-0863">Zinc-finger</keyword>
<organism evidence="5 6">
    <name type="scientific">Colletotrichum melonis</name>
    <dbReference type="NCBI Taxonomy" id="1209925"/>
    <lineage>
        <taxon>Eukaryota</taxon>
        <taxon>Fungi</taxon>
        <taxon>Dikarya</taxon>
        <taxon>Ascomycota</taxon>
        <taxon>Pezizomycotina</taxon>
        <taxon>Sordariomycetes</taxon>
        <taxon>Hypocreomycetidae</taxon>
        <taxon>Glomerellales</taxon>
        <taxon>Glomerellaceae</taxon>
        <taxon>Colletotrichum</taxon>
        <taxon>Colletotrichum acutatum species complex</taxon>
    </lineage>
</organism>
<dbReference type="GO" id="GO:0061630">
    <property type="term" value="F:ubiquitin protein ligase activity"/>
    <property type="evidence" value="ECO:0007669"/>
    <property type="project" value="InterPro"/>
</dbReference>
<evidence type="ECO:0000256" key="1">
    <source>
        <dbReference type="PROSITE-ProRule" id="PRU00175"/>
    </source>
</evidence>
<feature type="domain" description="RING-type" evidence="3">
    <location>
        <begin position="301"/>
        <end position="346"/>
    </location>
</feature>
<keyword evidence="1" id="KW-0479">Metal-binding</keyword>
<evidence type="ECO:0000259" key="3">
    <source>
        <dbReference type="PROSITE" id="PS50089"/>
    </source>
</evidence>